<feature type="compositionally biased region" description="Polar residues" evidence="1">
    <location>
        <begin position="165"/>
        <end position="175"/>
    </location>
</feature>
<feature type="compositionally biased region" description="Basic and acidic residues" evidence="1">
    <location>
        <begin position="69"/>
        <end position="85"/>
    </location>
</feature>
<feature type="region of interest" description="Disordered" evidence="1">
    <location>
        <begin position="15"/>
        <end position="103"/>
    </location>
</feature>
<keyword evidence="3" id="KW-1185">Reference proteome</keyword>
<evidence type="ECO:0000313" key="2">
    <source>
        <dbReference type="EMBL" id="KAL3663330.1"/>
    </source>
</evidence>
<comment type="caution">
    <text evidence="2">The sequence shown here is derived from an EMBL/GenBank/DDBJ whole genome shotgun (WGS) entry which is preliminary data.</text>
</comment>
<organism evidence="2 3">
    <name type="scientific">Phytophthora oleae</name>
    <dbReference type="NCBI Taxonomy" id="2107226"/>
    <lineage>
        <taxon>Eukaryota</taxon>
        <taxon>Sar</taxon>
        <taxon>Stramenopiles</taxon>
        <taxon>Oomycota</taxon>
        <taxon>Peronosporomycetes</taxon>
        <taxon>Peronosporales</taxon>
        <taxon>Peronosporaceae</taxon>
        <taxon>Phytophthora</taxon>
    </lineage>
</organism>
<evidence type="ECO:0000313" key="3">
    <source>
        <dbReference type="Proteomes" id="UP001632037"/>
    </source>
</evidence>
<dbReference type="EMBL" id="JBIMZQ010000028">
    <property type="protein sequence ID" value="KAL3663330.1"/>
    <property type="molecule type" value="Genomic_DNA"/>
</dbReference>
<feature type="compositionally biased region" description="Low complexity" evidence="1">
    <location>
        <begin position="26"/>
        <end position="57"/>
    </location>
</feature>
<dbReference type="AlphaFoldDB" id="A0ABD3F8Z5"/>
<name>A0ABD3F8Z5_9STRA</name>
<reference evidence="2 3" key="1">
    <citation type="submission" date="2024-09" db="EMBL/GenBank/DDBJ databases">
        <title>Genome sequencing and assembly of Phytophthora oleae, isolate VK10A, causative agent of rot of olive drupes.</title>
        <authorList>
            <person name="Conti Taguali S."/>
            <person name="Riolo M."/>
            <person name="La Spada F."/>
            <person name="Cacciola S.O."/>
            <person name="Dionisio G."/>
        </authorList>
    </citation>
    <scope>NUCLEOTIDE SEQUENCE [LARGE SCALE GENOMIC DNA]</scope>
    <source>
        <strain evidence="2 3">VK10A</strain>
    </source>
</reference>
<dbReference type="Proteomes" id="UP001632037">
    <property type="component" value="Unassembled WGS sequence"/>
</dbReference>
<gene>
    <name evidence="2" type="ORF">V7S43_011736</name>
</gene>
<feature type="region of interest" description="Disordered" evidence="1">
    <location>
        <begin position="154"/>
        <end position="175"/>
    </location>
</feature>
<evidence type="ECO:0000256" key="1">
    <source>
        <dbReference type="SAM" id="MobiDB-lite"/>
    </source>
</evidence>
<feature type="compositionally biased region" description="Polar residues" evidence="1">
    <location>
        <begin position="86"/>
        <end position="101"/>
    </location>
</feature>
<sequence length="213" mass="22856">MGDRVMMEVVLELLAADSPDQARTESATSASGSNHTSSASELNHGSIIGNNHGNSGNETGSGVQGAIGPRKDDSLEEKYLADHRTVQFQGAEQQNSMTDSPTPVALAVPRSLQSPWSSPLVHHPAPFFAATVTLPPPSAELVASVPIPSVASIGSQLPRKRASPPEQQRPSSISTVLPTGQRVKVMNSAEFDELRRKLRMQTASRRYQKRKKV</sequence>
<accession>A0ABD3F8Z5</accession>
<proteinExistence type="predicted"/>
<protein>
    <recommendedName>
        <fullName evidence="4">BZIP domain-containing protein</fullName>
    </recommendedName>
</protein>
<evidence type="ECO:0008006" key="4">
    <source>
        <dbReference type="Google" id="ProtNLM"/>
    </source>
</evidence>